<dbReference type="OrthoDB" id="938668at2759"/>
<gene>
    <name evidence="2" type="ORF">M569_07886</name>
</gene>
<dbReference type="PANTHER" id="PTHR36057:SF1">
    <property type="entry name" value="LIPOPROTEIN LIPID ATTACHMENT SITE-LIKE PROTEIN, PUTATIVE (DUF1223)-RELATED"/>
    <property type="match status" value="1"/>
</dbReference>
<dbReference type="EMBL" id="AUSU01003416">
    <property type="protein sequence ID" value="EPS66889.1"/>
    <property type="molecule type" value="Genomic_DNA"/>
</dbReference>
<accession>S8CIS8</accession>
<sequence length="272" mass="30041">MAPRLLSGCFGSRGVSRKHHDQIDDDATPAEENRRGSPVVLELFSSQGCAASPEAELLFSRIGRGDFNLDRPLILLAYHVDYWDYTGWKDPFGSSQWTVRQKAYVEALNLDTIFTPQVVVQGRDQCMGNEEEALLSYILGAHRFPAPAFQAKFQRSSSPPDTLLQVSFTGSLRTKVDHEGVSIMVALYECGLVTDCTAGVNNGRVLPGEYVVRRLEKLCSVKDVSVKKTLAVSVSFSLWEGFNAGKCGIALFVEHPSHRILGSQKFSLPENL</sequence>
<protein>
    <submittedName>
        <fullName evidence="2">Uncharacterized protein</fullName>
    </submittedName>
</protein>
<evidence type="ECO:0000313" key="2">
    <source>
        <dbReference type="EMBL" id="EPS66889.1"/>
    </source>
</evidence>
<dbReference type="Pfam" id="PF06764">
    <property type="entry name" value="DUF1223"/>
    <property type="match status" value="1"/>
</dbReference>
<dbReference type="AlphaFoldDB" id="S8CIS8"/>
<organism evidence="2 3">
    <name type="scientific">Genlisea aurea</name>
    <dbReference type="NCBI Taxonomy" id="192259"/>
    <lineage>
        <taxon>Eukaryota</taxon>
        <taxon>Viridiplantae</taxon>
        <taxon>Streptophyta</taxon>
        <taxon>Embryophyta</taxon>
        <taxon>Tracheophyta</taxon>
        <taxon>Spermatophyta</taxon>
        <taxon>Magnoliopsida</taxon>
        <taxon>eudicotyledons</taxon>
        <taxon>Gunneridae</taxon>
        <taxon>Pentapetalae</taxon>
        <taxon>asterids</taxon>
        <taxon>lamiids</taxon>
        <taxon>Lamiales</taxon>
        <taxon>Lentibulariaceae</taxon>
        <taxon>Genlisea</taxon>
    </lineage>
</organism>
<dbReference type="Proteomes" id="UP000015453">
    <property type="component" value="Unassembled WGS sequence"/>
</dbReference>
<reference evidence="2 3" key="1">
    <citation type="journal article" date="2013" name="BMC Genomics">
        <title>The miniature genome of a carnivorous plant Genlisea aurea contains a low number of genes and short non-coding sequences.</title>
        <authorList>
            <person name="Leushkin E.V."/>
            <person name="Sutormin R.A."/>
            <person name="Nabieva E.R."/>
            <person name="Penin A.A."/>
            <person name="Kondrashov A.S."/>
            <person name="Logacheva M.D."/>
        </authorList>
    </citation>
    <scope>NUCLEOTIDE SEQUENCE [LARGE SCALE GENOMIC DNA]</scope>
</reference>
<proteinExistence type="predicted"/>
<dbReference type="SUPFAM" id="SSF52833">
    <property type="entry name" value="Thioredoxin-like"/>
    <property type="match status" value="1"/>
</dbReference>
<evidence type="ECO:0000313" key="3">
    <source>
        <dbReference type="Proteomes" id="UP000015453"/>
    </source>
</evidence>
<keyword evidence="3" id="KW-1185">Reference proteome</keyword>
<comment type="caution">
    <text evidence="2">The sequence shown here is derived from an EMBL/GenBank/DDBJ whole genome shotgun (WGS) entry which is preliminary data.</text>
</comment>
<dbReference type="InterPro" id="IPR010634">
    <property type="entry name" value="DUF1223"/>
</dbReference>
<dbReference type="InterPro" id="IPR036249">
    <property type="entry name" value="Thioredoxin-like_sf"/>
</dbReference>
<feature type="region of interest" description="Disordered" evidence="1">
    <location>
        <begin position="13"/>
        <end position="34"/>
    </location>
</feature>
<dbReference type="PANTHER" id="PTHR36057">
    <property type="match status" value="1"/>
</dbReference>
<evidence type="ECO:0000256" key="1">
    <source>
        <dbReference type="SAM" id="MobiDB-lite"/>
    </source>
</evidence>
<name>S8CIS8_9LAMI</name>